<dbReference type="InterPro" id="IPR031334">
    <property type="entry name" value="Piezo_cap_dom"/>
</dbReference>
<dbReference type="PROSITE" id="PS50918">
    <property type="entry name" value="WWE"/>
    <property type="match status" value="1"/>
</dbReference>
<feature type="domain" description="WWE" evidence="6">
    <location>
        <begin position="276"/>
        <end position="360"/>
    </location>
</feature>
<evidence type="ECO:0000313" key="8">
    <source>
        <dbReference type="Proteomes" id="UP001642484"/>
    </source>
</evidence>
<feature type="region of interest" description="Disordered" evidence="5">
    <location>
        <begin position="735"/>
        <end position="756"/>
    </location>
</feature>
<dbReference type="Pfam" id="PF00644">
    <property type="entry name" value="PARP"/>
    <property type="match status" value="1"/>
</dbReference>
<gene>
    <name evidence="7" type="ORF">CCMP2556_LOCUS29436</name>
</gene>
<proteinExistence type="inferred from homology"/>
<comment type="similarity">
    <text evidence="3">Belongs to the ARTD/PARP family.</text>
</comment>
<feature type="region of interest" description="Disordered" evidence="5">
    <location>
        <begin position="15"/>
        <end position="39"/>
    </location>
</feature>
<evidence type="ECO:0000256" key="3">
    <source>
        <dbReference type="ARBA" id="ARBA00024347"/>
    </source>
</evidence>
<dbReference type="InterPro" id="IPR037197">
    <property type="entry name" value="WWE_dom_sf"/>
</dbReference>
<keyword evidence="8" id="KW-1185">Reference proteome</keyword>
<protein>
    <recommendedName>
        <fullName evidence="6">WWE domain-containing protein</fullName>
    </recommendedName>
</protein>
<evidence type="ECO:0000313" key="7">
    <source>
        <dbReference type="EMBL" id="CAK9059810.1"/>
    </source>
</evidence>
<reference evidence="7 8" key="1">
    <citation type="submission" date="2024-02" db="EMBL/GenBank/DDBJ databases">
        <authorList>
            <person name="Chen Y."/>
            <person name="Shah S."/>
            <person name="Dougan E. K."/>
            <person name="Thang M."/>
            <person name="Chan C."/>
        </authorList>
    </citation>
    <scope>NUCLEOTIDE SEQUENCE [LARGE SCALE GENOMIC DNA]</scope>
</reference>
<dbReference type="PANTHER" id="PTHR45740:SF2">
    <property type="entry name" value="POLY [ADP-RIBOSE] POLYMERASE"/>
    <property type="match status" value="1"/>
</dbReference>
<dbReference type="InterPro" id="IPR004170">
    <property type="entry name" value="WWE_dom"/>
</dbReference>
<keyword evidence="2" id="KW-0539">Nucleus</keyword>
<evidence type="ECO:0000256" key="2">
    <source>
        <dbReference type="ARBA" id="ARBA00023242"/>
    </source>
</evidence>
<dbReference type="Gene3D" id="3.30.720.50">
    <property type="match status" value="1"/>
</dbReference>
<organism evidence="7 8">
    <name type="scientific">Durusdinium trenchii</name>
    <dbReference type="NCBI Taxonomy" id="1381693"/>
    <lineage>
        <taxon>Eukaryota</taxon>
        <taxon>Sar</taxon>
        <taxon>Alveolata</taxon>
        <taxon>Dinophyceae</taxon>
        <taxon>Suessiales</taxon>
        <taxon>Symbiodiniaceae</taxon>
        <taxon>Durusdinium</taxon>
    </lineage>
</organism>
<comment type="caution">
    <text evidence="7">The sequence shown here is derived from an EMBL/GenBank/DDBJ whole genome shotgun (WGS) entry which is preliminary data.</text>
</comment>
<evidence type="ECO:0000259" key="6">
    <source>
        <dbReference type="PROSITE" id="PS50918"/>
    </source>
</evidence>
<dbReference type="EMBL" id="CAXAMN010021462">
    <property type="protein sequence ID" value="CAK9059810.1"/>
    <property type="molecule type" value="Genomic_DNA"/>
</dbReference>
<keyword evidence="4" id="KW-0175">Coiled coil</keyword>
<name>A0ABP0NC10_9DINO</name>
<dbReference type="Pfam" id="PF02825">
    <property type="entry name" value="WWE"/>
    <property type="match status" value="1"/>
</dbReference>
<dbReference type="Gene3D" id="3.90.228.10">
    <property type="match status" value="1"/>
</dbReference>
<dbReference type="SUPFAM" id="SSF117839">
    <property type="entry name" value="WWE domain"/>
    <property type="match status" value="1"/>
</dbReference>
<dbReference type="InterPro" id="IPR051712">
    <property type="entry name" value="ARTD-AVP"/>
</dbReference>
<evidence type="ECO:0000256" key="4">
    <source>
        <dbReference type="SAM" id="Coils"/>
    </source>
</evidence>
<evidence type="ECO:0000256" key="5">
    <source>
        <dbReference type="SAM" id="MobiDB-lite"/>
    </source>
</evidence>
<dbReference type="Proteomes" id="UP001642484">
    <property type="component" value="Unassembled WGS sequence"/>
</dbReference>
<accession>A0ABP0NC10</accession>
<dbReference type="Pfam" id="PF12166">
    <property type="entry name" value="Piezo_cap"/>
    <property type="match status" value="1"/>
</dbReference>
<evidence type="ECO:0000256" key="1">
    <source>
        <dbReference type="ARBA" id="ARBA00004123"/>
    </source>
</evidence>
<dbReference type="PANTHER" id="PTHR45740">
    <property type="entry name" value="POLY [ADP-RIBOSE] POLYMERASE"/>
    <property type="match status" value="1"/>
</dbReference>
<feature type="compositionally biased region" description="Basic and acidic residues" evidence="5">
    <location>
        <begin position="735"/>
        <end position="744"/>
    </location>
</feature>
<feature type="coiled-coil region" evidence="4">
    <location>
        <begin position="180"/>
        <end position="270"/>
    </location>
</feature>
<dbReference type="SUPFAM" id="SSF56399">
    <property type="entry name" value="ADP-ribosylation"/>
    <property type="match status" value="1"/>
</dbReference>
<dbReference type="InterPro" id="IPR012317">
    <property type="entry name" value="Poly(ADP-ribose)pol_cat_dom"/>
</dbReference>
<comment type="subcellular location">
    <subcellularLocation>
        <location evidence="1">Nucleus</location>
    </subcellularLocation>
</comment>
<sequence>MPWWGPVAVELPVTERSRGSDESYATGGSRGVSDVSIDESDRPAKAAKLTESPAILPQIILEVPGCNVTESDKIQGTYRPVSTCHHDKPVYKKLGPDTTNSYIYFSKRGGGACCWWFGPEVGGDEVWAFNAGCDMDNPLVPPAVGWRATHDGSVDDRLQIMTIGGGHSRISSSSNCEETCQTLQQALSVERKERERLELALQEEVRKVAAAKVTKRFWKDRRKAERERRDLVEDALAQAQETLRDFENLLAAEREKVQVAEKKIEEMQDQYSARLEGQKQISRMDGNRGACWQYEERGGWHAVTPEGNDQMHQAYLSYLRDPTCHNRFATISVAGVDRQVDYELMTQKRCGTNKVRRIRILPGVPKQWLTTAACLLQQTDQLQSFYVNITDDSYIHDKVREVLQFTGHGQDGSQQCSCMKTATVKSVHRIENWKLWQAYKLRRQILRMGHSSQGVWVTPVPLDLDAFDAGCGVSTIMTNNQGVFDCGETLALDIDEKILLHGTSWDCVNSIVCSGFDHRTCHRGMYGDGVYFASAACKSHQYTCKDHKYACNCGAAKDVVTAFGSPRDAEIKPLTEKEEVTHFVFGLASEASRCAEDAMGLVSCARDRWGSLRNSNHSKVEENATLQLKVELEKSVNVQGVTGESTTYTTAMGLYVAVVWLVGKYLRAAFQGAAKQAIYDEIPDVHVFLDLIEAIKMAREHGDLRVEFELYYCLMQVLRSTHILLRIGGHEPRNYGIGRTDRRPPQAVPDGEVVHL</sequence>